<dbReference type="Gramene" id="TraesCLE_scaffold_088603_01G000100.1">
    <property type="protein sequence ID" value="TraesCLE_scaffold_088603_01G000100.1"/>
    <property type="gene ID" value="TraesCLE_scaffold_088603_01G000100"/>
</dbReference>
<organism evidence="1">
    <name type="scientific">Triticum aestivum</name>
    <name type="common">Wheat</name>
    <dbReference type="NCBI Taxonomy" id="4565"/>
    <lineage>
        <taxon>Eukaryota</taxon>
        <taxon>Viridiplantae</taxon>
        <taxon>Streptophyta</taxon>
        <taxon>Embryophyta</taxon>
        <taxon>Tracheophyta</taxon>
        <taxon>Spermatophyta</taxon>
        <taxon>Magnoliopsida</taxon>
        <taxon>Liliopsida</taxon>
        <taxon>Poales</taxon>
        <taxon>Poaceae</taxon>
        <taxon>BOP clade</taxon>
        <taxon>Pooideae</taxon>
        <taxon>Triticodae</taxon>
        <taxon>Triticeae</taxon>
        <taxon>Triticinae</taxon>
        <taxon>Triticum</taxon>
    </lineage>
</organism>
<dbReference type="Gramene" id="TraesCS6D02G091500.1">
    <property type="protein sequence ID" value="TraesCS6D02G091500.1"/>
    <property type="gene ID" value="TraesCS6D02G091500"/>
</dbReference>
<evidence type="ECO:0000313" key="1">
    <source>
        <dbReference type="EnsemblPlants" id="TraesCS6D02G091500.1"/>
    </source>
</evidence>
<dbReference type="PANTHER" id="PTHR31264:SF22">
    <property type="entry name" value="F-BOX DOMAIN-CONTAINING PROTEIN"/>
    <property type="match status" value="1"/>
</dbReference>
<dbReference type="SUPFAM" id="SSF81383">
    <property type="entry name" value="F-box domain"/>
    <property type="match status" value="1"/>
</dbReference>
<name>A0A3B6QDQ9_WHEAT</name>
<dbReference type="STRING" id="4565.A0A3B6QDQ9"/>
<reference evidence="1" key="2">
    <citation type="submission" date="2018-10" db="UniProtKB">
        <authorList>
            <consortium name="EnsemblPlants"/>
        </authorList>
    </citation>
    <scope>IDENTIFICATION</scope>
</reference>
<accession>A0A3B6QDQ9</accession>
<dbReference type="InterPro" id="IPR036047">
    <property type="entry name" value="F-box-like_dom_sf"/>
</dbReference>
<dbReference type="EnsemblPlants" id="TraesCS6D02G091500.1">
    <property type="protein sequence ID" value="TraesCS6D02G091500.1"/>
    <property type="gene ID" value="TraesCS6D02G091500"/>
</dbReference>
<reference evidence="1" key="1">
    <citation type="submission" date="2018-08" db="EMBL/GenBank/DDBJ databases">
        <authorList>
            <person name="Rossello M."/>
        </authorList>
    </citation>
    <scope>NUCLEOTIDE SEQUENCE [LARGE SCALE GENOMIC DNA]</scope>
    <source>
        <strain evidence="1">cv. Chinese Spring</strain>
    </source>
</reference>
<dbReference type="Gramene" id="TraesRN6D0100220100.1">
    <property type="protein sequence ID" value="TraesRN6D0100220100.1"/>
    <property type="gene ID" value="TraesRN6D0100220100"/>
</dbReference>
<dbReference type="AlphaFoldDB" id="A0A3B6QDQ9"/>
<dbReference type="OrthoDB" id="10321523at2759"/>
<evidence type="ECO:0000313" key="2">
    <source>
        <dbReference type="Proteomes" id="UP000019116"/>
    </source>
</evidence>
<dbReference type="Gramene" id="TraesWEE_scaffold_105884_01G000100.1">
    <property type="protein sequence ID" value="TraesWEE_scaffold_105884_01G000100.1"/>
    <property type="gene ID" value="TraesWEE_scaffold_105884_01G000100"/>
</dbReference>
<keyword evidence="2" id="KW-1185">Reference proteome</keyword>
<proteinExistence type="predicted"/>
<dbReference type="PANTHER" id="PTHR31264">
    <property type="entry name" value="OS07G0554500 PROTEIN-RELATED"/>
    <property type="match status" value="1"/>
</dbReference>
<dbReference type="Proteomes" id="UP000019116">
    <property type="component" value="Chromosome 6D"/>
</dbReference>
<protein>
    <recommendedName>
        <fullName evidence="3">F-box domain-containing protein</fullName>
    </recommendedName>
</protein>
<evidence type="ECO:0008006" key="3">
    <source>
        <dbReference type="Google" id="ProtNLM"/>
    </source>
</evidence>
<dbReference type="Gramene" id="TraesCS6D03G0196800.1">
    <property type="protein sequence ID" value="TraesCS6D03G0196800.1.CDS"/>
    <property type="gene ID" value="TraesCS6D03G0196800"/>
</dbReference>
<dbReference type="Gramene" id="TraesROB_scaffold_110427_01G000200.1">
    <property type="protein sequence ID" value="TraesROB_scaffold_110427_01G000200.1"/>
    <property type="gene ID" value="TraesROB_scaffold_110427_01G000200"/>
</dbReference>
<sequence>MAEPVPHLTDEIMEEIFLRLDTPAALARASTACPRYRRVITQRSFLRRYRKRHPPPLLGLLSEQDGFHPAQAPHPSAPLARALAAAADFTYSFVPKLKVGTPPFPADWYLRDGRRYVLIPPIPKDLAVQEEKFVQIETMLAPVGDEEDETAFRVICPAHYTGKLVAFVFSSVTSNWCIAASTSWSSLGLVQPNLTLSDHSCLQGCFYWSDLCSFWRDKWLVPWRDKWLVLDTRTIEFCTIDFLTGYHKQLVDQPGQRRRQSSIVVAREEEALKMVSLVGDRNTKGTFAVHHTIQKDNDDSSMDWQLKEIRPLSSQYYYYTVGAAEGFLFLGATTFAEEEWVADGAWLRQRSYFEVHYFSLDVRTSELTKVCILIVLVEDFVSVSNSLPFHYQLGTDGLAGATGCVTPHCPQGYTVMLLSEIEI</sequence>
<dbReference type="Gramene" id="TraesCAD_scaffold_090516_01G000100.1">
    <property type="protein sequence ID" value="TraesCAD_scaffold_090516_01G000100.1"/>
    <property type="gene ID" value="TraesCAD_scaffold_090516_01G000100"/>
</dbReference>